<dbReference type="InterPro" id="IPR020846">
    <property type="entry name" value="MFS_dom"/>
</dbReference>
<dbReference type="Gene3D" id="1.20.1250.20">
    <property type="entry name" value="MFS general substrate transporter like domains"/>
    <property type="match status" value="1"/>
</dbReference>
<dbReference type="AlphaFoldDB" id="A0A9P4M5X1"/>
<evidence type="ECO:0000256" key="4">
    <source>
        <dbReference type="ARBA" id="ARBA00022692"/>
    </source>
</evidence>
<evidence type="ECO:0000256" key="1">
    <source>
        <dbReference type="ARBA" id="ARBA00004141"/>
    </source>
</evidence>
<evidence type="ECO:0000256" key="7">
    <source>
        <dbReference type="RuleBase" id="RU003346"/>
    </source>
</evidence>
<name>A0A9P4M5X1_9PEZI</name>
<feature type="transmembrane region" description="Helical" evidence="8">
    <location>
        <begin position="404"/>
        <end position="422"/>
    </location>
</feature>
<dbReference type="PROSITE" id="PS50850">
    <property type="entry name" value="MFS"/>
    <property type="match status" value="1"/>
</dbReference>
<evidence type="ECO:0000259" key="9">
    <source>
        <dbReference type="PROSITE" id="PS50850"/>
    </source>
</evidence>
<feature type="transmembrane region" description="Helical" evidence="8">
    <location>
        <begin position="293"/>
        <end position="312"/>
    </location>
</feature>
<feature type="transmembrane region" description="Helical" evidence="8">
    <location>
        <begin position="145"/>
        <end position="164"/>
    </location>
</feature>
<dbReference type="FunFam" id="1.20.1250.20:FF:000134">
    <property type="entry name" value="MFS sugar transporter protein"/>
    <property type="match status" value="1"/>
</dbReference>
<dbReference type="GO" id="GO:0005351">
    <property type="term" value="F:carbohydrate:proton symporter activity"/>
    <property type="evidence" value="ECO:0007669"/>
    <property type="project" value="TreeGrafter"/>
</dbReference>
<dbReference type="Proteomes" id="UP000799772">
    <property type="component" value="Unassembled WGS sequence"/>
</dbReference>
<dbReference type="Pfam" id="PF00083">
    <property type="entry name" value="Sugar_tr"/>
    <property type="match status" value="1"/>
</dbReference>
<protein>
    <submittedName>
        <fullName evidence="10">Sugar transporter</fullName>
    </submittedName>
</protein>
<evidence type="ECO:0000256" key="2">
    <source>
        <dbReference type="ARBA" id="ARBA00010992"/>
    </source>
</evidence>
<evidence type="ECO:0000256" key="5">
    <source>
        <dbReference type="ARBA" id="ARBA00022989"/>
    </source>
</evidence>
<dbReference type="InterPro" id="IPR036259">
    <property type="entry name" value="MFS_trans_sf"/>
</dbReference>
<evidence type="ECO:0000313" key="11">
    <source>
        <dbReference type="Proteomes" id="UP000799772"/>
    </source>
</evidence>
<comment type="caution">
    <text evidence="10">The sequence shown here is derived from an EMBL/GenBank/DDBJ whole genome shotgun (WGS) entry which is preliminary data.</text>
</comment>
<dbReference type="OrthoDB" id="6612291at2759"/>
<gene>
    <name evidence="10" type="ORF">NA57DRAFT_47126</name>
</gene>
<comment type="subcellular location">
    <subcellularLocation>
        <location evidence="1">Membrane</location>
        <topology evidence="1">Multi-pass membrane protein</topology>
    </subcellularLocation>
</comment>
<keyword evidence="5 8" id="KW-1133">Transmembrane helix</keyword>
<keyword evidence="11" id="KW-1185">Reference proteome</keyword>
<comment type="similarity">
    <text evidence="2 7">Belongs to the major facilitator superfamily. Sugar transporter (TC 2.A.1.1) family.</text>
</comment>
<feature type="transmembrane region" description="Helical" evidence="8">
    <location>
        <begin position="367"/>
        <end position="392"/>
    </location>
</feature>
<feature type="transmembrane region" description="Helical" evidence="8">
    <location>
        <begin position="176"/>
        <end position="199"/>
    </location>
</feature>
<evidence type="ECO:0000313" key="10">
    <source>
        <dbReference type="EMBL" id="KAF2094239.1"/>
    </source>
</evidence>
<feature type="transmembrane region" description="Helical" evidence="8">
    <location>
        <begin position="117"/>
        <end position="133"/>
    </location>
</feature>
<dbReference type="PANTHER" id="PTHR48022:SF11">
    <property type="entry name" value="MONOSACCHARIDE TRANSPORTER (HXT8), PUTATIVE (AFU_ORTHOLOGUE AFUA_2G08120)-RELATED"/>
    <property type="match status" value="1"/>
</dbReference>
<feature type="transmembrane region" description="Helical" evidence="8">
    <location>
        <begin position="12"/>
        <end position="37"/>
    </location>
</feature>
<dbReference type="EMBL" id="ML978135">
    <property type="protein sequence ID" value="KAF2094239.1"/>
    <property type="molecule type" value="Genomic_DNA"/>
</dbReference>
<organism evidence="10 11">
    <name type="scientific">Rhizodiscina lignyota</name>
    <dbReference type="NCBI Taxonomy" id="1504668"/>
    <lineage>
        <taxon>Eukaryota</taxon>
        <taxon>Fungi</taxon>
        <taxon>Dikarya</taxon>
        <taxon>Ascomycota</taxon>
        <taxon>Pezizomycotina</taxon>
        <taxon>Dothideomycetes</taxon>
        <taxon>Pleosporomycetidae</taxon>
        <taxon>Aulographales</taxon>
        <taxon>Rhizodiscinaceae</taxon>
        <taxon>Rhizodiscina</taxon>
    </lineage>
</organism>
<dbReference type="InterPro" id="IPR005828">
    <property type="entry name" value="MFS_sugar_transport-like"/>
</dbReference>
<dbReference type="InterPro" id="IPR050360">
    <property type="entry name" value="MFS_Sugar_Transporters"/>
</dbReference>
<dbReference type="GO" id="GO:0016020">
    <property type="term" value="C:membrane"/>
    <property type="evidence" value="ECO:0007669"/>
    <property type="project" value="UniProtKB-SubCell"/>
</dbReference>
<evidence type="ECO:0000256" key="8">
    <source>
        <dbReference type="SAM" id="Phobius"/>
    </source>
</evidence>
<dbReference type="PANTHER" id="PTHR48022">
    <property type="entry name" value="PLASTIDIC GLUCOSE TRANSPORTER 4"/>
    <property type="match status" value="1"/>
</dbReference>
<feature type="transmembrane region" description="Helical" evidence="8">
    <location>
        <begin position="434"/>
        <end position="453"/>
    </location>
</feature>
<sequence length="519" mass="56869">MAIGAKANRYNFLIAYLVTLGSFTYGYDAALIGSVLGLPSFFQYFNIDISSSSGASITGATNGVFQGGGAIGCWTIAYLADNLGRKKSIQIICVVCVIAGILQAGAVHIAMFLVGRVINGISVAWINCIVPTYQAEISPASQRGLLVGTHGFIICIGYALAGWTGYGTFYESNPAIQWRLCLALQMVSPILLFVGSFWMPESPRWLIERGRDAEGLRILEDLHANPDDPGHVSAREEFIQIQAQIELERHENLGNIFSLLRKPTYRKRLLSGFFVLFIAQSTGVLVVNNYQVLLYNSLGLYGALPLLLYACFDTWASVMNYVNTLILDRFGRIRILAIGVIGCAISIVLEAAMVAKYAGTNNKIGNGFGVFFIYLYVTFYGGCMDVSTYVYCSEIFPTRVRAQGVGFSISGLFLTALVYTQSAPIAFNNIGWKYYLVFIFIPLACVFILIRYLPETKGLTLEEIAGKFGDKVALDINDMSEADRAELDKRLAAATDANEINKSGVTHFEETPVTGEQKV</sequence>
<keyword evidence="10" id="KW-0762">Sugar transport</keyword>
<feature type="transmembrane region" description="Helical" evidence="8">
    <location>
        <begin position="57"/>
        <end position="79"/>
    </location>
</feature>
<feature type="transmembrane region" description="Helical" evidence="8">
    <location>
        <begin position="91"/>
        <end position="111"/>
    </location>
</feature>
<feature type="domain" description="Major facilitator superfamily (MFS) profile" evidence="9">
    <location>
        <begin position="14"/>
        <end position="457"/>
    </location>
</feature>
<evidence type="ECO:0000256" key="3">
    <source>
        <dbReference type="ARBA" id="ARBA00022448"/>
    </source>
</evidence>
<accession>A0A9P4M5X1</accession>
<dbReference type="PRINTS" id="PR00171">
    <property type="entry name" value="SUGRTRNSPORT"/>
</dbReference>
<proteinExistence type="inferred from homology"/>
<reference evidence="10" key="1">
    <citation type="journal article" date="2020" name="Stud. Mycol.">
        <title>101 Dothideomycetes genomes: a test case for predicting lifestyles and emergence of pathogens.</title>
        <authorList>
            <person name="Haridas S."/>
            <person name="Albert R."/>
            <person name="Binder M."/>
            <person name="Bloem J."/>
            <person name="Labutti K."/>
            <person name="Salamov A."/>
            <person name="Andreopoulos B."/>
            <person name="Baker S."/>
            <person name="Barry K."/>
            <person name="Bills G."/>
            <person name="Bluhm B."/>
            <person name="Cannon C."/>
            <person name="Castanera R."/>
            <person name="Culley D."/>
            <person name="Daum C."/>
            <person name="Ezra D."/>
            <person name="Gonzalez J."/>
            <person name="Henrissat B."/>
            <person name="Kuo A."/>
            <person name="Liang C."/>
            <person name="Lipzen A."/>
            <person name="Lutzoni F."/>
            <person name="Magnuson J."/>
            <person name="Mondo S."/>
            <person name="Nolan M."/>
            <person name="Ohm R."/>
            <person name="Pangilinan J."/>
            <person name="Park H.-J."/>
            <person name="Ramirez L."/>
            <person name="Alfaro M."/>
            <person name="Sun H."/>
            <person name="Tritt A."/>
            <person name="Yoshinaga Y."/>
            <person name="Zwiers L.-H."/>
            <person name="Turgeon B."/>
            <person name="Goodwin S."/>
            <person name="Spatafora J."/>
            <person name="Crous P."/>
            <person name="Grigoriev I."/>
        </authorList>
    </citation>
    <scope>NUCLEOTIDE SEQUENCE</scope>
    <source>
        <strain evidence="10">CBS 133067</strain>
    </source>
</reference>
<dbReference type="InterPro" id="IPR003663">
    <property type="entry name" value="Sugar/inositol_transpt"/>
</dbReference>
<dbReference type="SUPFAM" id="SSF103473">
    <property type="entry name" value="MFS general substrate transporter"/>
    <property type="match status" value="1"/>
</dbReference>
<feature type="transmembrane region" description="Helical" evidence="8">
    <location>
        <begin position="333"/>
        <end position="355"/>
    </location>
</feature>
<keyword evidence="3 7" id="KW-0813">Transport</keyword>
<dbReference type="NCBIfam" id="TIGR00879">
    <property type="entry name" value="SP"/>
    <property type="match status" value="1"/>
</dbReference>
<keyword evidence="4 8" id="KW-0812">Transmembrane</keyword>
<feature type="transmembrane region" description="Helical" evidence="8">
    <location>
        <begin position="269"/>
        <end position="287"/>
    </location>
</feature>
<keyword evidence="6 8" id="KW-0472">Membrane</keyword>
<evidence type="ECO:0000256" key="6">
    <source>
        <dbReference type="ARBA" id="ARBA00023136"/>
    </source>
</evidence>